<name>A0A1I8FQ67_9PLAT</name>
<feature type="compositionally biased region" description="Basic and acidic residues" evidence="1">
    <location>
        <begin position="273"/>
        <end position="285"/>
    </location>
</feature>
<evidence type="ECO:0000256" key="1">
    <source>
        <dbReference type="SAM" id="MobiDB-lite"/>
    </source>
</evidence>
<feature type="region of interest" description="Disordered" evidence="1">
    <location>
        <begin position="340"/>
        <end position="393"/>
    </location>
</feature>
<dbReference type="GO" id="GO:0009166">
    <property type="term" value="P:nucleotide catabolic process"/>
    <property type="evidence" value="ECO:0007669"/>
    <property type="project" value="InterPro"/>
</dbReference>
<dbReference type="GO" id="GO:0016787">
    <property type="term" value="F:hydrolase activity"/>
    <property type="evidence" value="ECO:0007669"/>
    <property type="project" value="InterPro"/>
</dbReference>
<feature type="region of interest" description="Disordered" evidence="1">
    <location>
        <begin position="258"/>
        <end position="286"/>
    </location>
</feature>
<dbReference type="PANTHER" id="PTHR11575:SF48">
    <property type="entry name" value="5'-NUCLEOTIDASE"/>
    <property type="match status" value="1"/>
</dbReference>
<dbReference type="SUPFAM" id="SSF56300">
    <property type="entry name" value="Metallo-dependent phosphatases"/>
    <property type="match status" value="1"/>
</dbReference>
<sequence>MSCCSQWISAEFSSSNLRTGHVAIATTTFDSSLVQPQEQRQRVATFGLAPADSNASVLSNSSNSNSKLHGTRAIIWRLLAPEKTVCSAHDSVWSLSNYGVQSERRPSRQFVSGGSGGQAAAALDLSFNAFRGIIRIASRAQSSPGPRRPAAQELYTSATFDELLEYNRRNRAADIADPDEVSLAAADEERLGAVDISDVKRWHVRTKENIARVRAMKPPRPMSGVVRQLRAADAESERRLAELRARAGATVAIAAASTLSSAGRHPDTGNADRAAEERQRERDARTTIGLRKRADRSRLVDDAPSTSVEPMIVADTPSWSWLKSLALITMAACRRSAASASTSSASAAVSSTLSSKPSTSVKLPPTNKPADDIRAPARRFGRSRRRQRRIDARTRARLRRETDWSGRGRERLAGEPVARPAEVQVEIACVAVAAPPLDEPAAPMSGELTILHFNDVYNVERAVRFGGQPDLVTALRTYRHSAPLVLFSGDVFSPSTISTVTKGSHLIDVLKACSIDAALACAETGFPWLLSNIIDAETGEPLADAREFVCIQHAFSGLKTLMTLNSFDFCELGERAGQAVERGAGSLRPCAGGSPHMRWPNDRKLARAARYIDVILGGHDHNYGIEFVNNRLILKSGTDFRQFTVVSPLATPSRSTCTTGQPSIPLEIRLETVDVVGSRFAEDPTVAKAVAGHVTNLERSMQRAAGSIDCPLECRFSHVRTQETNLGNLFTDIVLNALCC</sequence>
<feature type="compositionally biased region" description="Low complexity" evidence="1">
    <location>
        <begin position="340"/>
        <end position="365"/>
    </location>
</feature>
<protein>
    <submittedName>
        <fullName evidence="3">Metallophos domain-containing protein</fullName>
    </submittedName>
</protein>
<proteinExistence type="predicted"/>
<evidence type="ECO:0000313" key="3">
    <source>
        <dbReference type="WBParaSite" id="maker-unitig_42268-snap-gene-0.2-mRNA-1"/>
    </source>
</evidence>
<dbReference type="InterPro" id="IPR029052">
    <property type="entry name" value="Metallo-depent_PP-like"/>
</dbReference>
<dbReference type="InterPro" id="IPR006179">
    <property type="entry name" value="5_nucleotidase/apyrase"/>
</dbReference>
<evidence type="ECO:0000313" key="2">
    <source>
        <dbReference type="Proteomes" id="UP000095280"/>
    </source>
</evidence>
<feature type="compositionally biased region" description="Basic residues" evidence="1">
    <location>
        <begin position="376"/>
        <end position="388"/>
    </location>
</feature>
<dbReference type="Gene3D" id="3.60.21.10">
    <property type="match status" value="2"/>
</dbReference>
<reference evidence="3" key="1">
    <citation type="submission" date="2016-11" db="UniProtKB">
        <authorList>
            <consortium name="WormBaseParasite"/>
        </authorList>
    </citation>
    <scope>IDENTIFICATION</scope>
</reference>
<dbReference type="WBParaSite" id="maker-unitig_42268-snap-gene-0.2-mRNA-1">
    <property type="protein sequence ID" value="maker-unitig_42268-snap-gene-0.2-mRNA-1"/>
    <property type="gene ID" value="maker-unitig_42268-snap-gene-0.2"/>
</dbReference>
<dbReference type="Proteomes" id="UP000095280">
    <property type="component" value="Unplaced"/>
</dbReference>
<keyword evidence="2" id="KW-1185">Reference proteome</keyword>
<accession>A0A1I8FQ67</accession>
<dbReference type="AlphaFoldDB" id="A0A1I8FQ67"/>
<organism evidence="2 3">
    <name type="scientific">Macrostomum lignano</name>
    <dbReference type="NCBI Taxonomy" id="282301"/>
    <lineage>
        <taxon>Eukaryota</taxon>
        <taxon>Metazoa</taxon>
        <taxon>Spiralia</taxon>
        <taxon>Lophotrochozoa</taxon>
        <taxon>Platyhelminthes</taxon>
        <taxon>Rhabditophora</taxon>
        <taxon>Macrostomorpha</taxon>
        <taxon>Macrostomida</taxon>
        <taxon>Macrostomidae</taxon>
        <taxon>Macrostomum</taxon>
    </lineage>
</organism>
<dbReference type="PANTHER" id="PTHR11575">
    <property type="entry name" value="5'-NUCLEOTIDASE-RELATED"/>
    <property type="match status" value="1"/>
</dbReference>